<dbReference type="InterPro" id="IPR002686">
    <property type="entry name" value="Transposase_17"/>
</dbReference>
<dbReference type="InterPro" id="IPR036515">
    <property type="entry name" value="Transposase_17_sf"/>
</dbReference>
<dbReference type="Gene3D" id="3.30.70.1290">
    <property type="entry name" value="Transposase IS200-like"/>
    <property type="match status" value="1"/>
</dbReference>
<protein>
    <submittedName>
        <fullName evidence="2">Transposase</fullName>
    </submittedName>
</protein>
<feature type="domain" description="Transposase IS200-like" evidence="1">
    <location>
        <begin position="15"/>
        <end position="182"/>
    </location>
</feature>
<dbReference type="PANTHER" id="PTHR34322">
    <property type="entry name" value="TRANSPOSASE, Y1_TNP DOMAIN-CONTAINING"/>
    <property type="match status" value="1"/>
</dbReference>
<organism evidence="2 3">
    <name type="scientific">Luteolibacter pohnpeiensis</name>
    <dbReference type="NCBI Taxonomy" id="454153"/>
    <lineage>
        <taxon>Bacteria</taxon>
        <taxon>Pseudomonadati</taxon>
        <taxon>Verrucomicrobiota</taxon>
        <taxon>Verrucomicrobiia</taxon>
        <taxon>Verrucomicrobiales</taxon>
        <taxon>Verrucomicrobiaceae</taxon>
        <taxon>Luteolibacter</taxon>
    </lineage>
</organism>
<dbReference type="GO" id="GO:0004803">
    <property type="term" value="F:transposase activity"/>
    <property type="evidence" value="ECO:0007669"/>
    <property type="project" value="InterPro"/>
</dbReference>
<dbReference type="SMART" id="SM01321">
    <property type="entry name" value="Y1_Tnp"/>
    <property type="match status" value="1"/>
</dbReference>
<sequence length="359" mass="41021">MRRARWLAEWRNSEGKPVFYHCISRVVERRFAFGAEEKEKFRTLMRMQEKFTGCRVVAYCLMCNHFHLLLEVPPINVEGISDELLFKRLSAIYSEAFVAEIAAQLADARKVGQEKRIAEIHERFTYRMHDLGEFMKGLLQRFTQWFNRTQGRTGRLWEDRFKSVIVEDGFAAKTMAAYIDLNPVRAGMVKDPADYRWSSYGEAIGGGPKGNGKTARAGLVRALRAHKGVGADAGFWKNDVAREYRKVLMEGALEKSEEVIDRSGKRVKRTLRKGISRAEAERSSKDDGDLPMAATLRRRVRYFSDGAVIGSRLFVNEAFHAARDRFGEKRKDGARKLRGQAAGLAEKLWSFRDLRQGVG</sequence>
<name>A0A934VVT2_9BACT</name>
<dbReference type="Proteomes" id="UP000603141">
    <property type="component" value="Unassembled WGS sequence"/>
</dbReference>
<dbReference type="Pfam" id="PF01797">
    <property type="entry name" value="Y1_Tnp"/>
    <property type="match status" value="1"/>
</dbReference>
<evidence type="ECO:0000259" key="1">
    <source>
        <dbReference type="SMART" id="SM01321"/>
    </source>
</evidence>
<comment type="caution">
    <text evidence="2">The sequence shown here is derived from an EMBL/GenBank/DDBJ whole genome shotgun (WGS) entry which is preliminary data.</text>
</comment>
<dbReference type="GO" id="GO:0003677">
    <property type="term" value="F:DNA binding"/>
    <property type="evidence" value="ECO:0007669"/>
    <property type="project" value="InterPro"/>
</dbReference>
<reference evidence="2" key="1">
    <citation type="submission" date="2021-01" db="EMBL/GenBank/DDBJ databases">
        <title>Modified the classification status of verrucomicrobia.</title>
        <authorList>
            <person name="Feng X."/>
        </authorList>
    </citation>
    <scope>NUCLEOTIDE SEQUENCE</scope>
    <source>
        <strain evidence="2">KCTC 22041</strain>
    </source>
</reference>
<gene>
    <name evidence="2" type="ORF">JIN85_15875</name>
</gene>
<dbReference type="RefSeq" id="WP_200272518.1">
    <property type="nucleotide sequence ID" value="NZ_JAENIJ010000030.1"/>
</dbReference>
<proteinExistence type="predicted"/>
<dbReference type="GO" id="GO:0006313">
    <property type="term" value="P:DNA transposition"/>
    <property type="evidence" value="ECO:0007669"/>
    <property type="project" value="InterPro"/>
</dbReference>
<accession>A0A934VVT2</accession>
<evidence type="ECO:0000313" key="3">
    <source>
        <dbReference type="Proteomes" id="UP000603141"/>
    </source>
</evidence>
<dbReference type="PANTHER" id="PTHR34322:SF2">
    <property type="entry name" value="TRANSPOSASE IS200-LIKE DOMAIN-CONTAINING PROTEIN"/>
    <property type="match status" value="1"/>
</dbReference>
<dbReference type="AlphaFoldDB" id="A0A934VVT2"/>
<keyword evidence="3" id="KW-1185">Reference proteome</keyword>
<dbReference type="SUPFAM" id="SSF143422">
    <property type="entry name" value="Transposase IS200-like"/>
    <property type="match status" value="1"/>
</dbReference>
<dbReference type="EMBL" id="JAENIJ010000030">
    <property type="protein sequence ID" value="MBK1883897.1"/>
    <property type="molecule type" value="Genomic_DNA"/>
</dbReference>
<evidence type="ECO:0000313" key="2">
    <source>
        <dbReference type="EMBL" id="MBK1883897.1"/>
    </source>
</evidence>